<organism evidence="1 2">
    <name type="scientific">Coemansia spiralis</name>
    <dbReference type="NCBI Taxonomy" id="417178"/>
    <lineage>
        <taxon>Eukaryota</taxon>
        <taxon>Fungi</taxon>
        <taxon>Fungi incertae sedis</taxon>
        <taxon>Zoopagomycota</taxon>
        <taxon>Kickxellomycotina</taxon>
        <taxon>Kickxellomycetes</taxon>
        <taxon>Kickxellales</taxon>
        <taxon>Kickxellaceae</taxon>
        <taxon>Coemansia</taxon>
    </lineage>
</organism>
<reference evidence="1" key="1">
    <citation type="submission" date="2022-07" db="EMBL/GenBank/DDBJ databases">
        <title>Phylogenomic reconstructions and comparative analyses of Kickxellomycotina fungi.</title>
        <authorList>
            <person name="Reynolds N.K."/>
            <person name="Stajich J.E."/>
            <person name="Barry K."/>
            <person name="Grigoriev I.V."/>
            <person name="Crous P."/>
            <person name="Smith M.E."/>
        </authorList>
    </citation>
    <scope>NUCLEOTIDE SEQUENCE</scope>
    <source>
        <strain evidence="1">CBS 109367</strain>
    </source>
</reference>
<dbReference type="EMBL" id="JANBTX010000038">
    <property type="protein sequence ID" value="KAJ2688811.1"/>
    <property type="molecule type" value="Genomic_DNA"/>
</dbReference>
<keyword evidence="2" id="KW-1185">Reference proteome</keyword>
<accession>A0A9W8L4Z8</accession>
<sequence length="160" mass="17664">MTVCLNLLRVELARAPGQGLLVEFRDSWVLDLVSGSGRAEAGSWKVVVPGICPFHVAAKQLKTGVTQCGGMLTHAHESQEAGPNFTNEVTERSLVLKQSLVTAPMPMHALIISPELRAVSLYFYFDIKFKASYPEAYANLNGRQKRKVLAFCIDHDSIYN</sequence>
<gene>
    <name evidence="1" type="ORF">IWW39_001952</name>
</gene>
<proteinExistence type="predicted"/>
<comment type="caution">
    <text evidence="1">The sequence shown here is derived from an EMBL/GenBank/DDBJ whole genome shotgun (WGS) entry which is preliminary data.</text>
</comment>
<dbReference type="AlphaFoldDB" id="A0A9W8L4Z8"/>
<protein>
    <submittedName>
        <fullName evidence="1">Uncharacterized protein</fullName>
    </submittedName>
</protein>
<dbReference type="Proteomes" id="UP001151516">
    <property type="component" value="Unassembled WGS sequence"/>
</dbReference>
<name>A0A9W8L4Z8_9FUNG</name>
<dbReference type="OrthoDB" id="5577393at2759"/>
<evidence type="ECO:0000313" key="2">
    <source>
        <dbReference type="Proteomes" id="UP001151516"/>
    </source>
</evidence>
<evidence type="ECO:0000313" key="1">
    <source>
        <dbReference type="EMBL" id="KAJ2688811.1"/>
    </source>
</evidence>